<dbReference type="GO" id="GO:0098552">
    <property type="term" value="C:side of membrane"/>
    <property type="evidence" value="ECO:0007669"/>
    <property type="project" value="UniProtKB-KW"/>
</dbReference>
<feature type="chain" id="PRO_5004928596" description="Bifunctional inhibitor/plant lipid transfer protein/seed storage helical domain-containing protein" evidence="12">
    <location>
        <begin position="25"/>
        <end position="140"/>
    </location>
</feature>
<keyword evidence="5" id="KW-1003">Cell membrane</keyword>
<evidence type="ECO:0000256" key="2">
    <source>
        <dbReference type="ARBA" id="ARBA00004609"/>
    </source>
</evidence>
<comment type="similarity">
    <text evidence="3">Belongs to the plant LTP family.</text>
</comment>
<keyword evidence="15" id="KW-1185">Reference proteome</keyword>
<evidence type="ECO:0000256" key="3">
    <source>
        <dbReference type="ARBA" id="ARBA00009748"/>
    </source>
</evidence>
<evidence type="ECO:0000256" key="1">
    <source>
        <dbReference type="ARBA" id="ARBA00003211"/>
    </source>
</evidence>
<dbReference type="eggNOG" id="ENOG502S7AI">
    <property type="taxonomic scope" value="Eukaryota"/>
</dbReference>
<feature type="signal peptide" evidence="12">
    <location>
        <begin position="1"/>
        <end position="24"/>
    </location>
</feature>
<accession>W9RGG5</accession>
<evidence type="ECO:0000256" key="6">
    <source>
        <dbReference type="ARBA" id="ARBA00022622"/>
    </source>
</evidence>
<dbReference type="Proteomes" id="UP000030645">
    <property type="component" value="Unassembled WGS sequence"/>
</dbReference>
<dbReference type="GO" id="GO:0008289">
    <property type="term" value="F:lipid binding"/>
    <property type="evidence" value="ECO:0007669"/>
    <property type="project" value="UniProtKB-KW"/>
</dbReference>
<comment type="subcellular location">
    <subcellularLocation>
        <location evidence="2">Cell membrane</location>
        <topology evidence="2">Lipid-anchor</topology>
        <topology evidence="2">GPI-anchor</topology>
    </subcellularLocation>
</comment>
<evidence type="ECO:0000256" key="4">
    <source>
        <dbReference type="ARBA" id="ARBA00022448"/>
    </source>
</evidence>
<name>W9RGG5_9ROSA</name>
<sequence length="140" mass="14636">MGYLKTTAMAVIAVAMVLAMTAKAQTQTCISKLAQCADSLNKTKPDQSCCTAIKDAVTTEFPCLCNVFNTPGLLTGFGVTVDEALNLTKACDVPINLSQCNSTSPSPSPVPGGDNHNGAETTAWTGVSTLCVFFVSILFY</sequence>
<evidence type="ECO:0000256" key="7">
    <source>
        <dbReference type="ARBA" id="ARBA00022729"/>
    </source>
</evidence>
<dbReference type="OrthoDB" id="690947at2759"/>
<evidence type="ECO:0000256" key="10">
    <source>
        <dbReference type="ARBA" id="ARBA00023180"/>
    </source>
</evidence>
<evidence type="ECO:0000256" key="11">
    <source>
        <dbReference type="ARBA" id="ARBA00023288"/>
    </source>
</evidence>
<keyword evidence="11" id="KW-0449">Lipoprotein</keyword>
<feature type="domain" description="Bifunctional inhibitor/plant lipid transfer protein/seed storage helical" evidence="13">
    <location>
        <begin position="11"/>
        <end position="100"/>
    </location>
</feature>
<dbReference type="Gene3D" id="1.10.110.10">
    <property type="entry name" value="Plant lipid-transfer and hydrophobic proteins"/>
    <property type="match status" value="1"/>
</dbReference>
<comment type="function">
    <text evidence="1">Plant non-specific lipid-transfer proteins transfer phospholipids as well as galactolipids across membranes. May play a role in wax or cutin deposition in the cell walls of expanding epidermal cells and certain secretory tissues.</text>
</comment>
<organism evidence="14 15">
    <name type="scientific">Morus notabilis</name>
    <dbReference type="NCBI Taxonomy" id="981085"/>
    <lineage>
        <taxon>Eukaryota</taxon>
        <taxon>Viridiplantae</taxon>
        <taxon>Streptophyta</taxon>
        <taxon>Embryophyta</taxon>
        <taxon>Tracheophyta</taxon>
        <taxon>Spermatophyta</taxon>
        <taxon>Magnoliopsida</taxon>
        <taxon>eudicotyledons</taxon>
        <taxon>Gunneridae</taxon>
        <taxon>Pentapetalae</taxon>
        <taxon>rosids</taxon>
        <taxon>fabids</taxon>
        <taxon>Rosales</taxon>
        <taxon>Moraceae</taxon>
        <taxon>Moreae</taxon>
        <taxon>Morus</taxon>
    </lineage>
</organism>
<dbReference type="GO" id="GO:0005886">
    <property type="term" value="C:plasma membrane"/>
    <property type="evidence" value="ECO:0007669"/>
    <property type="project" value="UniProtKB-SubCell"/>
</dbReference>
<keyword evidence="6" id="KW-0336">GPI-anchor</keyword>
<dbReference type="KEGG" id="mnt:21401951"/>
<keyword evidence="9" id="KW-1015">Disulfide bond</keyword>
<dbReference type="AlphaFoldDB" id="W9RGG5"/>
<keyword evidence="6" id="KW-0472">Membrane</keyword>
<dbReference type="InterPro" id="IPR016140">
    <property type="entry name" value="Bifunc_inhib/LTP/seed_store"/>
</dbReference>
<keyword evidence="7 12" id="KW-0732">Signal</keyword>
<reference evidence="15" key="1">
    <citation type="submission" date="2013-01" db="EMBL/GenBank/DDBJ databases">
        <title>Draft Genome Sequence of a Mulberry Tree, Morus notabilis C.K. Schneid.</title>
        <authorList>
            <person name="He N."/>
            <person name="Zhao S."/>
        </authorList>
    </citation>
    <scope>NUCLEOTIDE SEQUENCE</scope>
</reference>
<evidence type="ECO:0000256" key="12">
    <source>
        <dbReference type="SAM" id="SignalP"/>
    </source>
</evidence>
<evidence type="ECO:0000256" key="9">
    <source>
        <dbReference type="ARBA" id="ARBA00023157"/>
    </source>
</evidence>
<dbReference type="CDD" id="cd00010">
    <property type="entry name" value="AAI_LTSS"/>
    <property type="match status" value="1"/>
</dbReference>
<proteinExistence type="inferred from homology"/>
<keyword evidence="8" id="KW-0446">Lipid-binding</keyword>
<dbReference type="STRING" id="981085.W9RGG5"/>
<dbReference type="InterPro" id="IPR036312">
    <property type="entry name" value="Bifun_inhib/LTP/seed_sf"/>
</dbReference>
<evidence type="ECO:0000313" key="15">
    <source>
        <dbReference type="Proteomes" id="UP000030645"/>
    </source>
</evidence>
<evidence type="ECO:0000256" key="5">
    <source>
        <dbReference type="ARBA" id="ARBA00022475"/>
    </source>
</evidence>
<protein>
    <recommendedName>
        <fullName evidence="13">Bifunctional inhibitor/plant lipid transfer protein/seed storage helical domain-containing protein</fullName>
    </recommendedName>
</protein>
<dbReference type="SUPFAM" id="SSF47699">
    <property type="entry name" value="Bifunctional inhibitor/lipid-transfer protein/seed storage 2S albumin"/>
    <property type="match status" value="1"/>
</dbReference>
<gene>
    <name evidence="14" type="ORF">L484_018996</name>
</gene>
<evidence type="ECO:0000313" key="14">
    <source>
        <dbReference type="EMBL" id="EXB54438.1"/>
    </source>
</evidence>
<evidence type="ECO:0000256" key="8">
    <source>
        <dbReference type="ARBA" id="ARBA00023121"/>
    </source>
</evidence>
<dbReference type="InterPro" id="IPR043325">
    <property type="entry name" value="LTSS"/>
</dbReference>
<evidence type="ECO:0000259" key="13">
    <source>
        <dbReference type="Pfam" id="PF14368"/>
    </source>
</evidence>
<dbReference type="Pfam" id="PF14368">
    <property type="entry name" value="LTP_2"/>
    <property type="match status" value="1"/>
</dbReference>
<keyword evidence="4" id="KW-0813">Transport</keyword>
<dbReference type="PANTHER" id="PTHR33044">
    <property type="entry name" value="BIFUNCTIONAL INHIBITOR/LIPID-TRANSFER PROTEIN/SEED STORAGE 2S ALBUMIN SUPERFAMILY PROTEIN-RELATED"/>
    <property type="match status" value="1"/>
</dbReference>
<keyword evidence="10" id="KW-0325">Glycoprotein</keyword>
<dbReference type="EMBL" id="KE344182">
    <property type="protein sequence ID" value="EXB54438.1"/>
    <property type="molecule type" value="Genomic_DNA"/>
</dbReference>